<feature type="chain" id="PRO_5014970413" evidence="4">
    <location>
        <begin position="31"/>
        <end position="251"/>
    </location>
</feature>
<dbReference type="Proteomes" id="UP000235616">
    <property type="component" value="Unassembled WGS sequence"/>
</dbReference>
<sequence>MTFSWAPAGFRTLIACLPLILVAYCPAVQAQKQTQPQAQGIDAGSASGSADRARPFHLAPQPLADALKSFRASSDLAILAPAPLLEGKTSSAVEGEFQAREALERMLNGTGLHAEFIGPDEAIIVADAVPPQSAQSQVAGTASDSPAGGIDGNEARRAFAAVLQANMTRALCAEPAAVPGSYRLLAQLRIDENGRVVKVDVVESSGLAARDAAVAHALRGLALDSAPPPGLPQPVAVLLRPAGNGVHIRCP</sequence>
<comment type="caution">
    <text evidence="6">The sequence shown here is derived from an EMBL/GenBank/DDBJ whole genome shotgun (WGS) entry which is preliminary data.</text>
</comment>
<gene>
    <name evidence="6" type="ORF">C0Z18_07270</name>
</gene>
<evidence type="ECO:0000313" key="7">
    <source>
        <dbReference type="Proteomes" id="UP000235616"/>
    </source>
</evidence>
<dbReference type="SMART" id="SM00965">
    <property type="entry name" value="STN"/>
    <property type="match status" value="1"/>
</dbReference>
<keyword evidence="1" id="KW-0813">Transport</keyword>
<keyword evidence="4" id="KW-0732">Signal</keyword>
<evidence type="ECO:0000259" key="5">
    <source>
        <dbReference type="SMART" id="SM00965"/>
    </source>
</evidence>
<proteinExistence type="predicted"/>
<dbReference type="OrthoDB" id="8858530at2"/>
<feature type="signal peptide" evidence="4">
    <location>
        <begin position="1"/>
        <end position="30"/>
    </location>
</feature>
<dbReference type="AlphaFoldDB" id="A0A2N7VWW1"/>
<evidence type="ECO:0000256" key="2">
    <source>
        <dbReference type="ARBA" id="ARBA00023136"/>
    </source>
</evidence>
<keyword evidence="7" id="KW-1185">Reference proteome</keyword>
<dbReference type="EMBL" id="PNYA01000005">
    <property type="protein sequence ID" value="PMS21646.1"/>
    <property type="molecule type" value="Genomic_DNA"/>
</dbReference>
<protein>
    <submittedName>
        <fullName evidence="6">Secretin and TonB N terminus short domain protein</fullName>
    </submittedName>
</protein>
<dbReference type="Pfam" id="PF07660">
    <property type="entry name" value="STN"/>
    <property type="match status" value="1"/>
</dbReference>
<evidence type="ECO:0000256" key="4">
    <source>
        <dbReference type="SAM" id="SignalP"/>
    </source>
</evidence>
<evidence type="ECO:0000313" key="6">
    <source>
        <dbReference type="EMBL" id="PMS21646.1"/>
    </source>
</evidence>
<dbReference type="Pfam" id="PF13103">
    <property type="entry name" value="TonB_2"/>
    <property type="match status" value="1"/>
</dbReference>
<evidence type="ECO:0000256" key="3">
    <source>
        <dbReference type="ARBA" id="ARBA00023237"/>
    </source>
</evidence>
<accession>A0A2N7VWW1</accession>
<dbReference type="GO" id="GO:0019867">
    <property type="term" value="C:outer membrane"/>
    <property type="evidence" value="ECO:0007669"/>
    <property type="project" value="InterPro"/>
</dbReference>
<dbReference type="SUPFAM" id="SSF74653">
    <property type="entry name" value="TolA/TonB C-terminal domain"/>
    <property type="match status" value="1"/>
</dbReference>
<dbReference type="Gene3D" id="3.55.50.30">
    <property type="match status" value="1"/>
</dbReference>
<dbReference type="InterPro" id="IPR011662">
    <property type="entry name" value="Secretin/TonB_short_N"/>
</dbReference>
<feature type="domain" description="Secretin/TonB short N-terminal" evidence="5">
    <location>
        <begin position="76"/>
        <end position="128"/>
    </location>
</feature>
<evidence type="ECO:0000256" key="1">
    <source>
        <dbReference type="ARBA" id="ARBA00022448"/>
    </source>
</evidence>
<name>A0A2N7VWW1_9BURK</name>
<dbReference type="RefSeq" id="WP_102644712.1">
    <property type="nucleotide sequence ID" value="NZ_PNYA01000005.1"/>
</dbReference>
<keyword evidence="2" id="KW-0472">Membrane</keyword>
<reference evidence="6 7" key="1">
    <citation type="submission" date="2018-01" db="EMBL/GenBank/DDBJ databases">
        <title>Whole genome analyses suggest that Burkholderia sensu lato contains two further novel genera in the rhizoxinica-symbiotica group Mycetohabitans gen. nov., and Trinickia gen. nov.: implications for the evolution of diazotrophy and nodulation in the Burkholderiaceae.</title>
        <authorList>
            <person name="Estrada-de los Santos P."/>
            <person name="Palmer M."/>
            <person name="Chavez-Ramirez B."/>
            <person name="Beukes C."/>
            <person name="Steenkamp E.T."/>
            <person name="Hirsch A.M."/>
            <person name="Manyaka P."/>
            <person name="Maluk M."/>
            <person name="Lafos M."/>
            <person name="Crook M."/>
            <person name="Gross E."/>
            <person name="Simon M.F."/>
            <person name="Bueno dos Reis Junior F."/>
            <person name="Poole P.S."/>
            <person name="Venter S.N."/>
            <person name="James E.K."/>
        </authorList>
    </citation>
    <scope>NUCLEOTIDE SEQUENCE [LARGE SCALE GENOMIC DNA]</scope>
    <source>
        <strain evidence="6 7">GIMN1.004</strain>
    </source>
</reference>
<organism evidence="6 7">
    <name type="scientific">Trinickia dabaoshanensis</name>
    <dbReference type="NCBI Taxonomy" id="564714"/>
    <lineage>
        <taxon>Bacteria</taxon>
        <taxon>Pseudomonadati</taxon>
        <taxon>Pseudomonadota</taxon>
        <taxon>Betaproteobacteria</taxon>
        <taxon>Burkholderiales</taxon>
        <taxon>Burkholderiaceae</taxon>
        <taxon>Trinickia</taxon>
    </lineage>
</organism>
<keyword evidence="3" id="KW-0998">Cell outer membrane</keyword>
<dbReference type="Gene3D" id="3.30.1150.10">
    <property type="match status" value="1"/>
</dbReference>